<accession>A0ABP3Y6B3</accession>
<organism evidence="3 4">
    <name type="scientific">Wandonia haliotis</name>
    <dbReference type="NCBI Taxonomy" id="574963"/>
    <lineage>
        <taxon>Bacteria</taxon>
        <taxon>Pseudomonadati</taxon>
        <taxon>Bacteroidota</taxon>
        <taxon>Flavobacteriia</taxon>
        <taxon>Flavobacteriales</taxon>
        <taxon>Crocinitomicaceae</taxon>
        <taxon>Wandonia</taxon>
    </lineage>
</organism>
<reference evidence="4" key="1">
    <citation type="journal article" date="2019" name="Int. J. Syst. Evol. Microbiol.">
        <title>The Global Catalogue of Microorganisms (GCM) 10K type strain sequencing project: providing services to taxonomists for standard genome sequencing and annotation.</title>
        <authorList>
            <consortium name="The Broad Institute Genomics Platform"/>
            <consortium name="The Broad Institute Genome Sequencing Center for Infectious Disease"/>
            <person name="Wu L."/>
            <person name="Ma J."/>
        </authorList>
    </citation>
    <scope>NUCLEOTIDE SEQUENCE [LARGE SCALE GENOMIC DNA]</scope>
    <source>
        <strain evidence="4">JCM 16083</strain>
    </source>
</reference>
<keyword evidence="1" id="KW-0732">Signal</keyword>
<gene>
    <name evidence="3" type="ORF">GCM10009118_28070</name>
</gene>
<dbReference type="SUPFAM" id="SSF82185">
    <property type="entry name" value="Histone H3 K4-specific methyltransferase SET7/9 N-terminal domain"/>
    <property type="match status" value="1"/>
</dbReference>
<proteinExistence type="predicted"/>
<dbReference type="InterPro" id="IPR039568">
    <property type="entry name" value="Peptidase_MA-like_dom"/>
</dbReference>
<feature type="domain" description="Peptidase MA-like" evidence="2">
    <location>
        <begin position="231"/>
        <end position="350"/>
    </location>
</feature>
<dbReference type="RefSeq" id="WP_343789140.1">
    <property type="nucleotide sequence ID" value="NZ_BAAAFH010000022.1"/>
</dbReference>
<evidence type="ECO:0000313" key="3">
    <source>
        <dbReference type="EMBL" id="GAA0876397.1"/>
    </source>
</evidence>
<dbReference type="Proteomes" id="UP001501126">
    <property type="component" value="Unassembled WGS sequence"/>
</dbReference>
<feature type="chain" id="PRO_5046101446" description="Peptidase MA-like domain-containing protein" evidence="1">
    <location>
        <begin position="20"/>
        <end position="373"/>
    </location>
</feature>
<protein>
    <recommendedName>
        <fullName evidence="2">Peptidase MA-like domain-containing protein</fullName>
    </recommendedName>
</protein>
<feature type="signal peptide" evidence="1">
    <location>
        <begin position="1"/>
        <end position="19"/>
    </location>
</feature>
<evidence type="ECO:0000313" key="4">
    <source>
        <dbReference type="Proteomes" id="UP001501126"/>
    </source>
</evidence>
<evidence type="ECO:0000259" key="2">
    <source>
        <dbReference type="Pfam" id="PF13485"/>
    </source>
</evidence>
<keyword evidence="4" id="KW-1185">Reference proteome</keyword>
<comment type="caution">
    <text evidence="3">The sequence shown here is derived from an EMBL/GenBank/DDBJ whole genome shotgun (WGS) entry which is preliminary data.</text>
</comment>
<dbReference type="Pfam" id="PF13485">
    <property type="entry name" value="Peptidase_MA_2"/>
    <property type="match status" value="1"/>
</dbReference>
<evidence type="ECO:0000256" key="1">
    <source>
        <dbReference type="SAM" id="SignalP"/>
    </source>
</evidence>
<dbReference type="Gene3D" id="2.20.110.10">
    <property type="entry name" value="Histone H3 K4-specific methyltransferase SET7/9 N-terminal domain"/>
    <property type="match status" value="1"/>
</dbReference>
<dbReference type="EMBL" id="BAAAFH010000022">
    <property type="protein sequence ID" value="GAA0876397.1"/>
    <property type="molecule type" value="Genomic_DNA"/>
</dbReference>
<name>A0ABP3Y6B3_9FLAO</name>
<sequence length="373" mass="43073">MYKNMFVLLFCLLPGIYQAQSHLSEHETGCQFLLPWTCETCTFTWTGDCLNRIPEGKGVLTVFNEGEEIMWYDGEMKNGRFDGLGKYRDGMNQFEGNFKNGMYIGNNPYVINKNARIDTTKFNQTADWEEKTVVTKQIDNLHFTFPAKGYAYENRDALVEKCLLAIQENCRLINDTSFTEFTRIHFVTSKKEMLLQAGYYVNALANIDARTIHMKVTNENSDEESSITNPPIQHETMHIVSMTAWGRPAEGNNWLNEGLATYSENNCSGYIVAELYRYFLEENKLVPLESLAYQFYQTEEMISYHQSAYVVEYLISNYGLPKFETLWKSGFSSMQNIYGFSPAQLETEINKSLLKTHPKSPKINWELIQKGCK</sequence>